<dbReference type="AlphaFoldDB" id="A0A9D4DFS6"/>
<protein>
    <submittedName>
        <fullName evidence="1">Uncharacterized protein</fullName>
    </submittedName>
</protein>
<gene>
    <name evidence="1" type="ORF">DPMN_182518</name>
</gene>
<comment type="caution">
    <text evidence="1">The sequence shown here is derived from an EMBL/GenBank/DDBJ whole genome shotgun (WGS) entry which is preliminary data.</text>
</comment>
<accession>A0A9D4DFS6</accession>
<reference evidence="1" key="2">
    <citation type="submission" date="2020-11" db="EMBL/GenBank/DDBJ databases">
        <authorList>
            <person name="McCartney M.A."/>
            <person name="Auch B."/>
            <person name="Kono T."/>
            <person name="Mallez S."/>
            <person name="Becker A."/>
            <person name="Gohl D.M."/>
            <person name="Silverstein K.A.T."/>
            <person name="Koren S."/>
            <person name="Bechman K.B."/>
            <person name="Herman A."/>
            <person name="Abrahante J.E."/>
            <person name="Garbe J."/>
        </authorList>
    </citation>
    <scope>NUCLEOTIDE SEQUENCE</scope>
    <source>
        <strain evidence="1">Duluth1</strain>
        <tissue evidence="1">Whole animal</tissue>
    </source>
</reference>
<dbReference type="EMBL" id="JAIWYP010000010">
    <property type="protein sequence ID" value="KAH3748081.1"/>
    <property type="molecule type" value="Genomic_DNA"/>
</dbReference>
<reference evidence="1" key="1">
    <citation type="journal article" date="2019" name="bioRxiv">
        <title>The Genome of the Zebra Mussel, Dreissena polymorpha: A Resource for Invasive Species Research.</title>
        <authorList>
            <person name="McCartney M.A."/>
            <person name="Auch B."/>
            <person name="Kono T."/>
            <person name="Mallez S."/>
            <person name="Zhang Y."/>
            <person name="Obille A."/>
            <person name="Becker A."/>
            <person name="Abrahante J.E."/>
            <person name="Garbe J."/>
            <person name="Badalamenti J.P."/>
            <person name="Herman A."/>
            <person name="Mangelson H."/>
            <person name="Liachko I."/>
            <person name="Sullivan S."/>
            <person name="Sone E.D."/>
            <person name="Koren S."/>
            <person name="Silverstein K.A.T."/>
            <person name="Beckman K.B."/>
            <person name="Gohl D.M."/>
        </authorList>
    </citation>
    <scope>NUCLEOTIDE SEQUENCE</scope>
    <source>
        <strain evidence="1">Duluth1</strain>
        <tissue evidence="1">Whole animal</tissue>
    </source>
</reference>
<proteinExistence type="predicted"/>
<name>A0A9D4DFS6_DREPO</name>
<keyword evidence="2" id="KW-1185">Reference proteome</keyword>
<organism evidence="1 2">
    <name type="scientific">Dreissena polymorpha</name>
    <name type="common">Zebra mussel</name>
    <name type="synonym">Mytilus polymorpha</name>
    <dbReference type="NCBI Taxonomy" id="45954"/>
    <lineage>
        <taxon>Eukaryota</taxon>
        <taxon>Metazoa</taxon>
        <taxon>Spiralia</taxon>
        <taxon>Lophotrochozoa</taxon>
        <taxon>Mollusca</taxon>
        <taxon>Bivalvia</taxon>
        <taxon>Autobranchia</taxon>
        <taxon>Heteroconchia</taxon>
        <taxon>Euheterodonta</taxon>
        <taxon>Imparidentia</taxon>
        <taxon>Neoheterodontei</taxon>
        <taxon>Myida</taxon>
        <taxon>Dreissenoidea</taxon>
        <taxon>Dreissenidae</taxon>
        <taxon>Dreissena</taxon>
    </lineage>
</organism>
<evidence type="ECO:0000313" key="1">
    <source>
        <dbReference type="EMBL" id="KAH3748081.1"/>
    </source>
</evidence>
<sequence>MKEADQKWIEKQCIIIEKEITAGSSTKAYSNLKTLTKTETIVISDADRILFIECRSLKPVE</sequence>
<evidence type="ECO:0000313" key="2">
    <source>
        <dbReference type="Proteomes" id="UP000828390"/>
    </source>
</evidence>
<dbReference type="Proteomes" id="UP000828390">
    <property type="component" value="Unassembled WGS sequence"/>
</dbReference>